<dbReference type="RefSeq" id="XP_039116898.1">
    <property type="nucleotide sequence ID" value="XM_039260964.1"/>
</dbReference>
<feature type="domain" description="Protein ENHANCED DISEASE RESISTANCE 2 C-terminal" evidence="1">
    <location>
        <begin position="334"/>
        <end position="575"/>
    </location>
</feature>
<evidence type="ECO:0000313" key="3">
    <source>
        <dbReference type="RefSeq" id="XP_039116897.1"/>
    </source>
</evidence>
<sequence length="593" mass="67036">MGACISTPHRRPRSRRRYIIRFRRCHGKISASVPDAPSAHFSNKANHLPEFGRSECGHNDTAAVSRRKSEVSNLTFHLTQLQWHHSQSDANVICQEDAWFDSVSILESDSDDDFSSVHGDCFPSVNNAIGTQIQPYENASRFADAICKFEEICDSTQLSLAVEQYFRKDGCRSEDLMNKVECKEDNKPSALSLQGYEPPMGKVDEANSGAQVFEHCMKPKKALAETHGSFKGFKECKTDTEDKSRENSLMQMASSCLPRLTTSVSFTNKNQQIQNVSSPCQKRKSAVIRLSFKRKSYDGDEPTEICASKKFLYRPRGGLSVPCSMGEKLKENCWSALEPSTFKLRGENFFRDKKKCPAPCHAPYTPIGVDLFLCPRKVNHIAQHIELPSIKAHEKVPALLIVNIQLPTYPAAMFLGDSDGEGMSLVLYFKVSEDFDKLIPSHVQDSIKKFVDDEIEKVKGFPLDSNIPFRERLKIMGRVVNPEDLHLSGAEKKLLNAYNEKPVLSRPQHSFYEGSNYFEIDLDIHRFSYISRKGLEAFRERLKHGILDVGLTIQAQKQEELPEQVLCCLRLNKIDFVSHGQIPTIMTLGDDRS</sequence>
<organism evidence="2 5">
    <name type="scientific">Dioscorea cayennensis subsp. rotundata</name>
    <name type="common">White Guinea yam</name>
    <name type="synonym">Dioscorea rotundata</name>
    <dbReference type="NCBI Taxonomy" id="55577"/>
    <lineage>
        <taxon>Eukaryota</taxon>
        <taxon>Viridiplantae</taxon>
        <taxon>Streptophyta</taxon>
        <taxon>Embryophyta</taxon>
        <taxon>Tracheophyta</taxon>
        <taxon>Spermatophyta</taxon>
        <taxon>Magnoliopsida</taxon>
        <taxon>Liliopsida</taxon>
        <taxon>Dioscoreales</taxon>
        <taxon>Dioscoreaceae</taxon>
        <taxon>Dioscorea</taxon>
    </lineage>
</organism>
<dbReference type="Pfam" id="PF07059">
    <property type="entry name" value="EDR2_C"/>
    <property type="match status" value="1"/>
</dbReference>
<keyword evidence="2" id="KW-1185">Reference proteome</keyword>
<reference evidence="3 4" key="1">
    <citation type="submission" date="2025-04" db="UniProtKB">
        <authorList>
            <consortium name="RefSeq"/>
        </authorList>
    </citation>
    <scope>IDENTIFICATION</scope>
</reference>
<dbReference type="PANTHER" id="PTHR31558">
    <property type="entry name" value="CW14 PROTEIN"/>
    <property type="match status" value="1"/>
</dbReference>
<evidence type="ECO:0000313" key="4">
    <source>
        <dbReference type="RefSeq" id="XP_039116898.1"/>
    </source>
</evidence>
<proteinExistence type="predicted"/>
<dbReference type="RefSeq" id="XP_039116900.1">
    <property type="nucleotide sequence ID" value="XM_039260966.1"/>
</dbReference>
<dbReference type="InterPro" id="IPR009769">
    <property type="entry name" value="EDR2_C"/>
</dbReference>
<name>A0AB40APG4_DIOCR</name>
<dbReference type="Proteomes" id="UP001515500">
    <property type="component" value="Chromosome 24"/>
</dbReference>
<dbReference type="GeneID" id="120252803"/>
<evidence type="ECO:0000259" key="1">
    <source>
        <dbReference type="Pfam" id="PF07059"/>
    </source>
</evidence>
<evidence type="ECO:0000313" key="5">
    <source>
        <dbReference type="RefSeq" id="XP_039116900.1"/>
    </source>
</evidence>
<protein>
    <submittedName>
        <fullName evidence="3 4">Protein ENHANCED DISEASE RESISTANCE 2-like</fullName>
    </submittedName>
</protein>
<accession>A0AB40APG4</accession>
<dbReference type="AlphaFoldDB" id="A0AB40APG4"/>
<gene>
    <name evidence="3 4 5" type="primary">LOC120252803</name>
</gene>
<dbReference type="PANTHER" id="PTHR31558:SF40">
    <property type="entry name" value="EXPRESSED PROTEIN"/>
    <property type="match status" value="1"/>
</dbReference>
<evidence type="ECO:0000313" key="2">
    <source>
        <dbReference type="Proteomes" id="UP001515500"/>
    </source>
</evidence>
<dbReference type="RefSeq" id="XP_039116897.1">
    <property type="nucleotide sequence ID" value="XM_039260963.1"/>
</dbReference>